<name>A0A3A5M947_9MICC</name>
<keyword evidence="3" id="KW-0804">Transcription</keyword>
<dbReference type="OrthoDB" id="3197423at2"/>
<dbReference type="SUPFAM" id="SSF52540">
    <property type="entry name" value="P-loop containing nucleoside triphosphate hydrolases"/>
    <property type="match status" value="1"/>
</dbReference>
<dbReference type="PANTHER" id="PTHR44688:SF16">
    <property type="entry name" value="DNA-BINDING TRANSCRIPTIONAL ACTIVATOR DEVR_DOSR"/>
    <property type="match status" value="1"/>
</dbReference>
<gene>
    <name evidence="5" type="ORF">D6T63_06740</name>
</gene>
<dbReference type="AlphaFoldDB" id="A0A3A5M947"/>
<evidence type="ECO:0000256" key="1">
    <source>
        <dbReference type="ARBA" id="ARBA00023015"/>
    </source>
</evidence>
<dbReference type="CDD" id="cd06170">
    <property type="entry name" value="LuxR_C_like"/>
    <property type="match status" value="1"/>
</dbReference>
<dbReference type="GO" id="GO:0006355">
    <property type="term" value="P:regulation of DNA-templated transcription"/>
    <property type="evidence" value="ECO:0007669"/>
    <property type="project" value="InterPro"/>
</dbReference>
<keyword evidence="2" id="KW-0238">DNA-binding</keyword>
<dbReference type="InterPro" id="IPR016032">
    <property type="entry name" value="Sig_transdc_resp-reg_C-effctor"/>
</dbReference>
<evidence type="ECO:0000256" key="3">
    <source>
        <dbReference type="ARBA" id="ARBA00023163"/>
    </source>
</evidence>
<protein>
    <recommendedName>
        <fullName evidence="4">HTH luxR-type domain-containing protein</fullName>
    </recommendedName>
</protein>
<dbReference type="Proteomes" id="UP000272560">
    <property type="component" value="Unassembled WGS sequence"/>
</dbReference>
<keyword evidence="1" id="KW-0805">Transcription regulation</keyword>
<dbReference type="Gene3D" id="1.10.10.10">
    <property type="entry name" value="Winged helix-like DNA-binding domain superfamily/Winged helix DNA-binding domain"/>
    <property type="match status" value="1"/>
</dbReference>
<sequence>MTQYMDAASLHSAGGVGSRFGMGAGVFPDERVPRGVWPLVGRDAETGRVKEVLLDPNASGVLIVGAAGQGKTAVARHAVNTLPGEAEVLYIRGSSIGAGVPYSALTVLLVDLDERVARHPLVLLTALQALFGRMPGSRPIVVVDNVEDLDPESAAVLAHLASVESVRLVVITEQLQRTPEPFVELWRNQALERIDVEPLTLEQTRELVEKVLGAAVSRALVVALWTDSGGKAGNLRAMIPLARDSGQAEYREGIWTQRWLPPEDDVADSRIGVNSLDATSGEARKTIALLCILGTLPLPMLLRYVPQVEVDGLQQAGLVRVLWSDGPTVTIDDPVAGAAFRAALARVPEPAVTEALDEIERHEDLPPASDIVLTAWLMQAGAPITGTRLLRSARYANQLAIPHLVRSFLAHLSGWQEHPDAVIEYARLALDHSEADGARSAIDSLLQAPDLQPAVRAALRLAGVRVRMRQAPAEEWLPTALVDCEADCSAVPGADGEHLRAELILLRLELSLLDGRYLEVAGSSSDLLTSTLDYSSTAIRTKGMLMLALAATGQHERAGVLGEVLARSPHTASSPRDRAEAHRSSVLSLALAGQLDEALERLHDVSSSHRDVQDEAWAESMAGLLLAGSGRSRDALPLLLPAMAQLRMDDRFGLLPATEAAAAYAYALDGQDEAARAYLDLVAQPERYRGWVSRHTTDYFTVLTASLLDESGGAQVMLRAADRELARGNKGIELVLLTQAVRLGEHSAAHRLSVRSSELGSPLAGSSLLLSKGILAQDPALLLEAAEAALTIGHHDLAGSSALLAVELRARDDDPLIFVRAEQILRQTSVERRRSLTRQALTERERAVARMVARGASNKDIAAAEHWSIRTAEGYVHRAMSKLGVHNRKQLRSVFAKR</sequence>
<proteinExistence type="predicted"/>
<dbReference type="PRINTS" id="PR00038">
    <property type="entry name" value="HTHLUXR"/>
</dbReference>
<dbReference type="SUPFAM" id="SSF46894">
    <property type="entry name" value="C-terminal effector domain of the bipartite response regulators"/>
    <property type="match status" value="1"/>
</dbReference>
<dbReference type="PANTHER" id="PTHR44688">
    <property type="entry name" value="DNA-BINDING TRANSCRIPTIONAL ACTIVATOR DEVR_DOSR"/>
    <property type="match status" value="1"/>
</dbReference>
<evidence type="ECO:0000259" key="4">
    <source>
        <dbReference type="PROSITE" id="PS50043"/>
    </source>
</evidence>
<dbReference type="InterPro" id="IPR027417">
    <property type="entry name" value="P-loop_NTPase"/>
</dbReference>
<evidence type="ECO:0000313" key="5">
    <source>
        <dbReference type="EMBL" id="RJT80895.1"/>
    </source>
</evidence>
<dbReference type="Pfam" id="PF13191">
    <property type="entry name" value="AAA_16"/>
    <property type="match status" value="1"/>
</dbReference>
<feature type="domain" description="HTH luxR-type" evidence="4">
    <location>
        <begin position="834"/>
        <end position="898"/>
    </location>
</feature>
<evidence type="ECO:0000313" key="6">
    <source>
        <dbReference type="Proteomes" id="UP000272560"/>
    </source>
</evidence>
<evidence type="ECO:0000256" key="2">
    <source>
        <dbReference type="ARBA" id="ARBA00023125"/>
    </source>
</evidence>
<dbReference type="Gene3D" id="3.40.50.300">
    <property type="entry name" value="P-loop containing nucleotide triphosphate hydrolases"/>
    <property type="match status" value="1"/>
</dbReference>
<dbReference type="PROSITE" id="PS50043">
    <property type="entry name" value="HTH_LUXR_2"/>
    <property type="match status" value="1"/>
</dbReference>
<keyword evidence="6" id="KW-1185">Reference proteome</keyword>
<dbReference type="InterPro" id="IPR000792">
    <property type="entry name" value="Tscrpt_reg_LuxR_C"/>
</dbReference>
<accession>A0A3A5M947</accession>
<dbReference type="RefSeq" id="WP_120148241.1">
    <property type="nucleotide sequence ID" value="NZ_QZVT01000003.1"/>
</dbReference>
<dbReference type="InterPro" id="IPR041664">
    <property type="entry name" value="AAA_16"/>
</dbReference>
<dbReference type="CDD" id="cd00009">
    <property type="entry name" value="AAA"/>
    <property type="match status" value="1"/>
</dbReference>
<comment type="caution">
    <text evidence="5">The sequence shown here is derived from an EMBL/GenBank/DDBJ whole genome shotgun (WGS) entry which is preliminary data.</text>
</comment>
<reference evidence="5 6" key="1">
    <citation type="submission" date="2018-09" db="EMBL/GenBank/DDBJ databases">
        <title>Novel species of Arthrobacter.</title>
        <authorList>
            <person name="Liu Q."/>
            <person name="Xin Y.-H."/>
        </authorList>
    </citation>
    <scope>NUCLEOTIDE SEQUENCE [LARGE SCALE GENOMIC DNA]</scope>
    <source>
        <strain evidence="5 6">Hz2</strain>
    </source>
</reference>
<dbReference type="InterPro" id="IPR036388">
    <property type="entry name" value="WH-like_DNA-bd_sf"/>
</dbReference>
<dbReference type="SMART" id="SM00421">
    <property type="entry name" value="HTH_LUXR"/>
    <property type="match status" value="1"/>
</dbReference>
<dbReference type="Pfam" id="PF00196">
    <property type="entry name" value="GerE"/>
    <property type="match status" value="1"/>
</dbReference>
<dbReference type="EMBL" id="QZVT01000003">
    <property type="protein sequence ID" value="RJT80895.1"/>
    <property type="molecule type" value="Genomic_DNA"/>
</dbReference>
<organism evidence="5 6">
    <name type="scientific">Arthrobacter cheniae</name>
    <dbReference type="NCBI Taxonomy" id="1258888"/>
    <lineage>
        <taxon>Bacteria</taxon>
        <taxon>Bacillati</taxon>
        <taxon>Actinomycetota</taxon>
        <taxon>Actinomycetes</taxon>
        <taxon>Micrococcales</taxon>
        <taxon>Micrococcaceae</taxon>
        <taxon>Arthrobacter</taxon>
    </lineage>
</organism>
<dbReference type="GO" id="GO:0003677">
    <property type="term" value="F:DNA binding"/>
    <property type="evidence" value="ECO:0007669"/>
    <property type="project" value="UniProtKB-KW"/>
</dbReference>